<sequence length="940" mass="99928">MHLSTLLLAATSVVGIAAQSNHPLMRRADDNAPETAANKTTVEPKRFIVEFNKGADASALAADIANQRGAKVLRVFTSDIFTGAAVETDVENIDSLQALEPVKVAWQSRKLKLAPSTPLASFVENATAIDYDIHHMTGVDKLHEAGVLGKGAKVAVVDSGIWFTHEALGGGFGEGFKVAGGYDFVGDGCEFTQNPSSVIRILTASAWPNEGQVKNPDADPLDQQGHGTHVAGIIAGNSSILSGVAPAATLYAYKVFGTVDGTDEDTLIEAFLAAYEAGVDIITSSIGGISGFTDNAWAVVATRLVDQGVVITISAGNDGQAGAYAASSGSSGEHVVAVASVEADVLASSSFRGVFSLDGETNETRVAYRAVEDWYPSEVKDWPIVPLSLNSSTADEACNPLPAGTTPDLTGVVALVRRGGCNFDQKQRNLAPFNASHILFYSNEMPLVRPTTEDTSSLIAMVDARVGAAIIDTVRAGGKVTADFTERPIFHIVGIKNEENGGVASSFTSIGATNDLFIKPDVAAPGGQILSSYVGGGYAILSGTSMSCPYVAGVAALWAGNFGGRSVHGPEWAKNLAMRLISSGEAIKWDDGQLNNNPYDFLAPVAQVGSGLINATKVLEYGTALSFAKFALNDTHHFSRYHVVDITNAGAEPVTYNFEQQEFGGMNTVNLDPTAWGTPKIAWFEEVMAAPQKMTPSISFPGPLTIQPGETKTAQFGFNYPDAAAQGLDPAKLPLYSGKVLIKGSNGETLGVPYLGLAADLHKDVGIMFQYPTGFPRITSTRSDIPIAQKSNFTFNLDPAVQDFPNLYARIQYATRELRWDIFDASWVERDWKYPPVVGQAGFVGAATSWAKASGKTFIDPSVDDPNDIITLPMRDVPRDIVGVYGVELWWLGRLANGTQIAPGKYKMRFAALVPFGNPEASDNWDVYETPAFEVLPLSV</sequence>
<feature type="active site" description="Charge relay system" evidence="7 8">
    <location>
        <position position="226"/>
    </location>
</feature>
<dbReference type="InterPro" id="IPR000209">
    <property type="entry name" value="Peptidase_S8/S53_dom"/>
</dbReference>
<dbReference type="PROSITE" id="PS00136">
    <property type="entry name" value="SUBTILASE_ASP"/>
    <property type="match status" value="1"/>
</dbReference>
<dbReference type="CDD" id="cd07489">
    <property type="entry name" value="Peptidases_S8_5"/>
    <property type="match status" value="1"/>
</dbReference>
<dbReference type="InterPro" id="IPR034187">
    <property type="entry name" value="Peptidases_S8_5"/>
</dbReference>
<dbReference type="GO" id="GO:0004252">
    <property type="term" value="F:serine-type endopeptidase activity"/>
    <property type="evidence" value="ECO:0007669"/>
    <property type="project" value="UniProtKB-UniRule"/>
</dbReference>
<keyword evidence="15" id="KW-1185">Reference proteome</keyword>
<keyword evidence="5 8" id="KW-0378">Hydrolase</keyword>
<dbReference type="Pfam" id="PF02225">
    <property type="entry name" value="PA"/>
    <property type="match status" value="1"/>
</dbReference>
<keyword evidence="4 10" id="KW-0732">Signal</keyword>
<dbReference type="SUPFAM" id="SSF52743">
    <property type="entry name" value="Subtilisin-like"/>
    <property type="match status" value="1"/>
</dbReference>
<feature type="active site" description="Charge relay system" evidence="7 8">
    <location>
        <position position="158"/>
    </location>
</feature>
<evidence type="ECO:0000256" key="7">
    <source>
        <dbReference type="PIRSR" id="PIRSR615500-1"/>
    </source>
</evidence>
<comment type="similarity">
    <text evidence="1 8 9">Belongs to the peptidase S8 family.</text>
</comment>
<dbReference type="Pfam" id="PF00082">
    <property type="entry name" value="Peptidase_S8"/>
    <property type="match status" value="1"/>
</dbReference>
<evidence type="ECO:0000313" key="14">
    <source>
        <dbReference type="EMBL" id="KAK1491455.1"/>
    </source>
</evidence>
<feature type="signal peptide" evidence="10">
    <location>
        <begin position="1"/>
        <end position="18"/>
    </location>
</feature>
<dbReference type="EMBL" id="MPDP01000035">
    <property type="protein sequence ID" value="KAK1491455.1"/>
    <property type="molecule type" value="Genomic_DNA"/>
</dbReference>
<keyword evidence="2" id="KW-0964">Secreted</keyword>
<keyword evidence="6 8" id="KW-0720">Serine protease</keyword>
<feature type="active site" description="Charge relay system" evidence="7 8">
    <location>
        <position position="545"/>
    </location>
</feature>
<feature type="chain" id="PRO_5042503146" evidence="10">
    <location>
        <begin position="19"/>
        <end position="940"/>
    </location>
</feature>
<dbReference type="CDD" id="cd02124">
    <property type="entry name" value="PA_PoS1_like"/>
    <property type="match status" value="1"/>
</dbReference>
<dbReference type="Proteomes" id="UP001239213">
    <property type="component" value="Unassembled WGS sequence"/>
</dbReference>
<protein>
    <submittedName>
        <fullName evidence="14">Serine endopeptidase</fullName>
    </submittedName>
</protein>
<dbReference type="GO" id="GO:0006508">
    <property type="term" value="P:proteolysis"/>
    <property type="evidence" value="ECO:0007669"/>
    <property type="project" value="UniProtKB-KW"/>
</dbReference>
<dbReference type="Gene3D" id="3.40.50.200">
    <property type="entry name" value="Peptidase S8/S53 domain"/>
    <property type="match status" value="1"/>
</dbReference>
<dbReference type="PROSITE" id="PS00138">
    <property type="entry name" value="SUBTILASE_SER"/>
    <property type="match status" value="1"/>
</dbReference>
<dbReference type="PRINTS" id="PR00723">
    <property type="entry name" value="SUBTILISIN"/>
</dbReference>
<dbReference type="PANTHER" id="PTHR43806:SF66">
    <property type="entry name" value="SERIN ENDOPEPTIDASE"/>
    <property type="match status" value="1"/>
</dbReference>
<dbReference type="InterPro" id="IPR050131">
    <property type="entry name" value="Peptidase_S8_subtilisin-like"/>
</dbReference>
<keyword evidence="2" id="KW-0134">Cell wall</keyword>
<evidence type="ECO:0000256" key="2">
    <source>
        <dbReference type="ARBA" id="ARBA00022512"/>
    </source>
</evidence>
<dbReference type="InterPro" id="IPR015500">
    <property type="entry name" value="Peptidase_S8_subtilisin-rel"/>
</dbReference>
<dbReference type="InterPro" id="IPR023827">
    <property type="entry name" value="Peptidase_S8_Asp-AS"/>
</dbReference>
<dbReference type="Gene3D" id="3.50.30.30">
    <property type="match status" value="1"/>
</dbReference>
<evidence type="ECO:0000256" key="3">
    <source>
        <dbReference type="ARBA" id="ARBA00022670"/>
    </source>
</evidence>
<name>A0AAI9Y9S2_9PEZI</name>
<dbReference type="PROSITE" id="PS00137">
    <property type="entry name" value="SUBTILASE_HIS"/>
    <property type="match status" value="1"/>
</dbReference>
<dbReference type="InterPro" id="IPR003137">
    <property type="entry name" value="PA_domain"/>
</dbReference>
<reference evidence="14" key="1">
    <citation type="submission" date="2016-11" db="EMBL/GenBank/DDBJ databases">
        <title>The genome sequence of Colletotrichum cuscutae.</title>
        <authorList>
            <person name="Baroncelli R."/>
        </authorList>
    </citation>
    <scope>NUCLEOTIDE SEQUENCE</scope>
    <source>
        <strain evidence="14">IMI 304802</strain>
    </source>
</reference>
<dbReference type="Pfam" id="PF06280">
    <property type="entry name" value="fn3_5"/>
    <property type="match status" value="1"/>
</dbReference>
<dbReference type="GO" id="GO:0016020">
    <property type="term" value="C:membrane"/>
    <property type="evidence" value="ECO:0007669"/>
    <property type="project" value="InterPro"/>
</dbReference>
<accession>A0AAI9Y9S2</accession>
<evidence type="ECO:0000256" key="6">
    <source>
        <dbReference type="ARBA" id="ARBA00022825"/>
    </source>
</evidence>
<dbReference type="InterPro" id="IPR036852">
    <property type="entry name" value="Peptidase_S8/S53_dom_sf"/>
</dbReference>
<evidence type="ECO:0000256" key="10">
    <source>
        <dbReference type="SAM" id="SignalP"/>
    </source>
</evidence>
<evidence type="ECO:0000259" key="12">
    <source>
        <dbReference type="Pfam" id="PF02225"/>
    </source>
</evidence>
<dbReference type="PANTHER" id="PTHR43806">
    <property type="entry name" value="PEPTIDASE S8"/>
    <property type="match status" value="1"/>
</dbReference>
<proteinExistence type="inferred from homology"/>
<dbReference type="InterPro" id="IPR023828">
    <property type="entry name" value="Peptidase_S8_Ser-AS"/>
</dbReference>
<dbReference type="InterPro" id="IPR010435">
    <property type="entry name" value="C5a/SBT2-like_Fn3"/>
</dbReference>
<dbReference type="PROSITE" id="PS51892">
    <property type="entry name" value="SUBTILASE"/>
    <property type="match status" value="1"/>
</dbReference>
<evidence type="ECO:0000256" key="1">
    <source>
        <dbReference type="ARBA" id="ARBA00011073"/>
    </source>
</evidence>
<evidence type="ECO:0000259" key="11">
    <source>
        <dbReference type="Pfam" id="PF00082"/>
    </source>
</evidence>
<evidence type="ECO:0000256" key="9">
    <source>
        <dbReference type="RuleBase" id="RU003355"/>
    </source>
</evidence>
<evidence type="ECO:0000259" key="13">
    <source>
        <dbReference type="Pfam" id="PF06280"/>
    </source>
</evidence>
<feature type="domain" description="C5a peptidase/Subtilisin-like protease SBT2-like Fn3-like" evidence="13">
    <location>
        <begin position="631"/>
        <end position="755"/>
    </location>
</feature>
<feature type="domain" description="PA" evidence="12">
    <location>
        <begin position="394"/>
        <end position="457"/>
    </location>
</feature>
<gene>
    <name evidence="14" type="ORF">CCUS01_03241</name>
</gene>
<feature type="domain" description="Peptidase S8/S53" evidence="11">
    <location>
        <begin position="149"/>
        <end position="559"/>
    </location>
</feature>
<keyword evidence="3 8" id="KW-0645">Protease</keyword>
<dbReference type="AlphaFoldDB" id="A0AAI9Y9S2"/>
<evidence type="ECO:0000256" key="5">
    <source>
        <dbReference type="ARBA" id="ARBA00022801"/>
    </source>
</evidence>
<evidence type="ECO:0000313" key="15">
    <source>
        <dbReference type="Proteomes" id="UP001239213"/>
    </source>
</evidence>
<dbReference type="InterPro" id="IPR022398">
    <property type="entry name" value="Peptidase_S8_His-AS"/>
</dbReference>
<evidence type="ECO:0000256" key="8">
    <source>
        <dbReference type="PROSITE-ProRule" id="PRU01240"/>
    </source>
</evidence>
<evidence type="ECO:0000256" key="4">
    <source>
        <dbReference type="ARBA" id="ARBA00022729"/>
    </source>
</evidence>
<comment type="caution">
    <text evidence="14">The sequence shown here is derived from an EMBL/GenBank/DDBJ whole genome shotgun (WGS) entry which is preliminary data.</text>
</comment>
<organism evidence="14 15">
    <name type="scientific">Colletotrichum cuscutae</name>
    <dbReference type="NCBI Taxonomy" id="1209917"/>
    <lineage>
        <taxon>Eukaryota</taxon>
        <taxon>Fungi</taxon>
        <taxon>Dikarya</taxon>
        <taxon>Ascomycota</taxon>
        <taxon>Pezizomycotina</taxon>
        <taxon>Sordariomycetes</taxon>
        <taxon>Hypocreomycetidae</taxon>
        <taxon>Glomerellales</taxon>
        <taxon>Glomerellaceae</taxon>
        <taxon>Colletotrichum</taxon>
        <taxon>Colletotrichum acutatum species complex</taxon>
    </lineage>
</organism>